<evidence type="ECO:0000313" key="1">
    <source>
        <dbReference type="EMBL" id="EGC21073.1"/>
    </source>
</evidence>
<dbReference type="Proteomes" id="UP000005697">
    <property type="component" value="Unassembled WGS sequence"/>
</dbReference>
<dbReference type="RefSeq" id="WP_007367969.1">
    <property type="nucleotide sequence ID" value="NZ_GL872283.1"/>
</dbReference>
<evidence type="ECO:0000313" key="2">
    <source>
        <dbReference type="Proteomes" id="UP000005697"/>
    </source>
</evidence>
<keyword evidence="2" id="KW-1185">Reference proteome</keyword>
<dbReference type="OrthoDB" id="1093854at2"/>
<dbReference type="AlphaFoldDB" id="F0F4B5"/>
<reference evidence="1 2" key="1">
    <citation type="submission" date="2011-01" db="EMBL/GenBank/DDBJ databases">
        <authorList>
            <person name="Muzny D."/>
            <person name="Qin X."/>
            <person name="Deng J."/>
            <person name="Jiang H."/>
            <person name="Liu Y."/>
            <person name="Qu J."/>
            <person name="Song X.-Z."/>
            <person name="Zhang L."/>
            <person name="Thornton R."/>
            <person name="Coyle M."/>
            <person name="Francisco L."/>
            <person name="Jackson L."/>
            <person name="Javaid M."/>
            <person name="Korchina V."/>
            <person name="Kovar C."/>
            <person name="Mata R."/>
            <person name="Mathew T."/>
            <person name="Ngo R."/>
            <person name="Nguyen L."/>
            <person name="Nguyen N."/>
            <person name="Okwuonu G."/>
            <person name="Ongeri F."/>
            <person name="Pham C."/>
            <person name="Simmons D."/>
            <person name="Wilczek-Boney K."/>
            <person name="Hale W."/>
            <person name="Jakkamsetti A."/>
            <person name="Pham P."/>
            <person name="Ruth R."/>
            <person name="San Lucas F."/>
            <person name="Warren J."/>
            <person name="Zhang J."/>
            <person name="Zhao Z."/>
            <person name="Zhou C."/>
            <person name="Zhu D."/>
            <person name="Lee S."/>
            <person name="Bess C."/>
            <person name="Blankenburg K."/>
            <person name="Forbes L."/>
            <person name="Fu Q."/>
            <person name="Gubbala S."/>
            <person name="Hirani K."/>
            <person name="Jayaseelan J.C."/>
            <person name="Lara F."/>
            <person name="Munidasa M."/>
            <person name="Palculict T."/>
            <person name="Patil S."/>
            <person name="Pu L.-L."/>
            <person name="Saada N."/>
            <person name="Tang L."/>
            <person name="Weissenberger G."/>
            <person name="Zhu Y."/>
            <person name="Hemphill L."/>
            <person name="Shang Y."/>
            <person name="Youmans B."/>
            <person name="Ayvaz T."/>
            <person name="Ross M."/>
            <person name="Santibanez J."/>
            <person name="Aqrawi P."/>
            <person name="Gross S."/>
            <person name="Joshi V."/>
            <person name="Fowler G."/>
            <person name="Nazareth L."/>
            <person name="Reid J."/>
            <person name="Worley K."/>
            <person name="Petrosino J."/>
            <person name="Highlander S."/>
            <person name="Gibbs R."/>
        </authorList>
    </citation>
    <scope>NUCLEOTIDE SEQUENCE [LARGE SCALE GENOMIC DNA]</scope>
    <source>
        <strain evidence="1 2">DSM 16608</strain>
    </source>
</reference>
<sequence length="68" mass="7628">MKDFNLTSAKDGAKVCTKDGKSVRLLAFDRESASFPIVGLIENRKVCCYTIDGKYYADKDSDNDLRMV</sequence>
<name>F0F4B5_9BACT</name>
<accession>F0F4B5</accession>
<comment type="caution">
    <text evidence="1">The sequence shown here is derived from an EMBL/GenBank/DDBJ whole genome shotgun (WGS) entry which is preliminary data.</text>
</comment>
<protein>
    <submittedName>
        <fullName evidence="1">Uncharacterized protein</fullName>
    </submittedName>
</protein>
<dbReference type="HOGENOM" id="CLU_2790497_0_0_10"/>
<gene>
    <name evidence="1" type="ORF">HMPREF9141_0431</name>
</gene>
<dbReference type="STRING" id="888743.HMPREF9141_0431"/>
<proteinExistence type="predicted"/>
<organism evidence="1 2">
    <name type="scientific">Prevotella multiformis DSM 16608</name>
    <dbReference type="NCBI Taxonomy" id="888743"/>
    <lineage>
        <taxon>Bacteria</taxon>
        <taxon>Pseudomonadati</taxon>
        <taxon>Bacteroidota</taxon>
        <taxon>Bacteroidia</taxon>
        <taxon>Bacteroidales</taxon>
        <taxon>Prevotellaceae</taxon>
        <taxon>Prevotella</taxon>
    </lineage>
</organism>
<dbReference type="EMBL" id="AEWX01000004">
    <property type="protein sequence ID" value="EGC21073.1"/>
    <property type="molecule type" value="Genomic_DNA"/>
</dbReference>